<keyword evidence="1" id="KW-1133">Transmembrane helix</keyword>
<accession>A0A0N5BHJ2</accession>
<keyword evidence="1" id="KW-0812">Transmembrane</keyword>
<proteinExistence type="predicted"/>
<feature type="transmembrane region" description="Helical" evidence="1">
    <location>
        <begin position="97"/>
        <end position="122"/>
    </location>
</feature>
<dbReference type="WBParaSite" id="SPAL_0000543150.1">
    <property type="protein sequence ID" value="SPAL_0000543150.1"/>
    <property type="gene ID" value="SPAL_0000543150"/>
</dbReference>
<dbReference type="AlphaFoldDB" id="A0A0N5BHJ2"/>
<keyword evidence="2" id="KW-1185">Reference proteome</keyword>
<dbReference type="Proteomes" id="UP000046392">
    <property type="component" value="Unplaced"/>
</dbReference>
<sequence length="139" mass="16407">MTSRKKCSIERVKRSFGQKIKFTTPQKDKINHDERKWYKTKPLTQRIKRVKYSKKKRNGRLLGIVDSGGETFVCHCMTEQQIFLSIDFNTEKAMLDFILSFHLSLVMATSTRISFVTVMILWTDSTFIIDTAQLRQFWC</sequence>
<protein>
    <submittedName>
        <fullName evidence="3">Uncharacterized protein</fullName>
    </submittedName>
</protein>
<organism evidence="2 3">
    <name type="scientific">Strongyloides papillosus</name>
    <name type="common">Intestinal threadworm</name>
    <dbReference type="NCBI Taxonomy" id="174720"/>
    <lineage>
        <taxon>Eukaryota</taxon>
        <taxon>Metazoa</taxon>
        <taxon>Ecdysozoa</taxon>
        <taxon>Nematoda</taxon>
        <taxon>Chromadorea</taxon>
        <taxon>Rhabditida</taxon>
        <taxon>Tylenchina</taxon>
        <taxon>Panagrolaimomorpha</taxon>
        <taxon>Strongyloidoidea</taxon>
        <taxon>Strongyloididae</taxon>
        <taxon>Strongyloides</taxon>
    </lineage>
</organism>
<name>A0A0N5BHJ2_STREA</name>
<evidence type="ECO:0000313" key="3">
    <source>
        <dbReference type="WBParaSite" id="SPAL_0000543150.1"/>
    </source>
</evidence>
<keyword evidence="1" id="KW-0472">Membrane</keyword>
<evidence type="ECO:0000256" key="1">
    <source>
        <dbReference type="SAM" id="Phobius"/>
    </source>
</evidence>
<reference evidence="3" key="1">
    <citation type="submission" date="2017-02" db="UniProtKB">
        <authorList>
            <consortium name="WormBaseParasite"/>
        </authorList>
    </citation>
    <scope>IDENTIFICATION</scope>
</reference>
<evidence type="ECO:0000313" key="2">
    <source>
        <dbReference type="Proteomes" id="UP000046392"/>
    </source>
</evidence>